<evidence type="ECO:0000313" key="1">
    <source>
        <dbReference type="EMBL" id="PWY97949.1"/>
    </source>
</evidence>
<dbReference type="InParanoid" id="A0A317XJI5"/>
<dbReference type="AlphaFoldDB" id="A0A317XJI5"/>
<dbReference type="EMBL" id="KZ819201">
    <property type="protein sequence ID" value="PWY97949.1"/>
    <property type="molecule type" value="Genomic_DNA"/>
</dbReference>
<name>A0A317XJI5_9BASI</name>
<sequence>MQSCTVLSYGPPCKSSVLYSTLPHTSTYALFFRAVSSAMSIPTRSNHADATSLVAAQRPFLILHPPSQPLDLVRLAVYPSSHFASLRSSSTTTRTFSLPRV</sequence>
<organism evidence="1 2">
    <name type="scientific">Testicularia cyperi</name>
    <dbReference type="NCBI Taxonomy" id="1882483"/>
    <lineage>
        <taxon>Eukaryota</taxon>
        <taxon>Fungi</taxon>
        <taxon>Dikarya</taxon>
        <taxon>Basidiomycota</taxon>
        <taxon>Ustilaginomycotina</taxon>
        <taxon>Ustilaginomycetes</taxon>
        <taxon>Ustilaginales</taxon>
        <taxon>Anthracoideaceae</taxon>
        <taxon>Testicularia</taxon>
    </lineage>
</organism>
<reference evidence="1 2" key="1">
    <citation type="journal article" date="2018" name="Mol. Biol. Evol.">
        <title>Broad Genomic Sampling Reveals a Smut Pathogenic Ancestry of the Fungal Clade Ustilaginomycotina.</title>
        <authorList>
            <person name="Kijpornyongpan T."/>
            <person name="Mondo S.J."/>
            <person name="Barry K."/>
            <person name="Sandor L."/>
            <person name="Lee J."/>
            <person name="Lipzen A."/>
            <person name="Pangilinan J."/>
            <person name="LaButti K."/>
            <person name="Hainaut M."/>
            <person name="Henrissat B."/>
            <person name="Grigoriev I.V."/>
            <person name="Spatafora J.W."/>
            <person name="Aime M.C."/>
        </authorList>
    </citation>
    <scope>NUCLEOTIDE SEQUENCE [LARGE SCALE GENOMIC DNA]</scope>
    <source>
        <strain evidence="1 2">MCA 3645</strain>
    </source>
</reference>
<dbReference type="Proteomes" id="UP000246740">
    <property type="component" value="Unassembled WGS sequence"/>
</dbReference>
<proteinExistence type="predicted"/>
<evidence type="ECO:0000313" key="2">
    <source>
        <dbReference type="Proteomes" id="UP000246740"/>
    </source>
</evidence>
<protein>
    <submittedName>
        <fullName evidence="1">Uncharacterized protein</fullName>
    </submittedName>
</protein>
<gene>
    <name evidence="1" type="ORF">BCV70DRAFT_43470</name>
</gene>
<accession>A0A317XJI5</accession>
<keyword evidence="2" id="KW-1185">Reference proteome</keyword>